<dbReference type="NCBIfam" id="TIGR00445">
    <property type="entry name" value="mraY"/>
    <property type="match status" value="1"/>
</dbReference>
<feature type="transmembrane region" description="Helical" evidence="7">
    <location>
        <begin position="112"/>
        <end position="128"/>
    </location>
</feature>
<dbReference type="PROSITE" id="PS01347">
    <property type="entry name" value="MRAY_1"/>
    <property type="match status" value="1"/>
</dbReference>
<feature type="binding site" evidence="9">
    <location>
        <position position="231"/>
    </location>
    <ligand>
        <name>Mg(2+)</name>
        <dbReference type="ChEBI" id="CHEBI:18420"/>
    </ligand>
</feature>
<evidence type="ECO:0000256" key="6">
    <source>
        <dbReference type="ARBA" id="ARBA00023136"/>
    </source>
</evidence>
<dbReference type="GO" id="GO:0046872">
    <property type="term" value="F:metal ion binding"/>
    <property type="evidence" value="ECO:0007669"/>
    <property type="project" value="UniProtKB-KW"/>
</dbReference>
<keyword evidence="7" id="KW-0133">Cell shape</keyword>
<dbReference type="PANTHER" id="PTHR22926:SF5">
    <property type="entry name" value="PHOSPHO-N-ACETYLMURAMOYL-PENTAPEPTIDE-TRANSFERASE HOMOLOG"/>
    <property type="match status" value="1"/>
</dbReference>
<dbReference type="PANTHER" id="PTHR22926">
    <property type="entry name" value="PHOSPHO-N-ACETYLMURAMOYL-PENTAPEPTIDE-TRANSFERASE"/>
    <property type="match status" value="1"/>
</dbReference>
<keyword evidence="7 9" id="KW-0460">Magnesium</keyword>
<dbReference type="GO" id="GO:0051301">
    <property type="term" value="P:cell division"/>
    <property type="evidence" value="ECO:0007669"/>
    <property type="project" value="UniProtKB-KW"/>
</dbReference>
<feature type="transmembrane region" description="Helical" evidence="7">
    <location>
        <begin position="227"/>
        <end position="246"/>
    </location>
</feature>
<comment type="caution">
    <text evidence="10">The sequence shown here is derived from an EMBL/GenBank/DDBJ whole genome shotgun (WGS) entry which is preliminary data.</text>
</comment>
<gene>
    <name evidence="7" type="primary">mraY</name>
    <name evidence="10" type="ORF">IAB28_10745</name>
</gene>
<feature type="transmembrane region" description="Helical" evidence="7">
    <location>
        <begin position="49"/>
        <end position="70"/>
    </location>
</feature>
<comment type="subcellular location">
    <subcellularLocation>
        <location evidence="7">Cell membrane</location>
        <topology evidence="7">Multi-pass membrane protein</topology>
    </subcellularLocation>
    <subcellularLocation>
        <location evidence="1">Membrane</location>
        <topology evidence="1">Multi-pass membrane protein</topology>
    </subcellularLocation>
</comment>
<dbReference type="GO" id="GO:0008360">
    <property type="term" value="P:regulation of cell shape"/>
    <property type="evidence" value="ECO:0007669"/>
    <property type="project" value="UniProtKB-KW"/>
</dbReference>
<protein>
    <recommendedName>
        <fullName evidence="7 8">Phospho-N-acetylmuramoyl-pentapeptide-transferase</fullName>
        <ecNumber evidence="7 8">2.7.8.13</ecNumber>
    </recommendedName>
    <alternativeName>
        <fullName evidence="7">UDP-MurNAc-pentapeptide phosphotransferase</fullName>
    </alternativeName>
</protein>
<evidence type="ECO:0000256" key="1">
    <source>
        <dbReference type="ARBA" id="ARBA00004141"/>
    </source>
</evidence>
<evidence type="ECO:0000313" key="10">
    <source>
        <dbReference type="EMBL" id="HIR06421.1"/>
    </source>
</evidence>
<keyword evidence="7" id="KW-0961">Cell wall biogenesis/degradation</keyword>
<organism evidence="10 11">
    <name type="scientific">Candidatus Copromonas faecavium</name>
    <name type="common">nom. illeg.</name>
    <dbReference type="NCBI Taxonomy" id="2840740"/>
    <lineage>
        <taxon>Bacteria</taxon>
        <taxon>Bacillati</taxon>
        <taxon>Bacillota</taxon>
        <taxon>Clostridia</taxon>
        <taxon>Lachnospirales</taxon>
        <taxon>Lachnospiraceae</taxon>
        <taxon>Candidatus Copromonas (nom. illeg.)</taxon>
    </lineage>
</organism>
<comment type="similarity">
    <text evidence="2 7">Belongs to the glycosyltransferase 4 family. MraY subfamily.</text>
</comment>
<dbReference type="InterPro" id="IPR018480">
    <property type="entry name" value="PNAcMuramoyl-5peptid_Trfase_CS"/>
</dbReference>
<keyword evidence="7" id="KW-0573">Peptidoglycan synthesis</keyword>
<reference evidence="10" key="2">
    <citation type="journal article" date="2021" name="PeerJ">
        <title>Extensive microbial diversity within the chicken gut microbiome revealed by metagenomics and culture.</title>
        <authorList>
            <person name="Gilroy R."/>
            <person name="Ravi A."/>
            <person name="Getino M."/>
            <person name="Pursley I."/>
            <person name="Horton D.L."/>
            <person name="Alikhan N.F."/>
            <person name="Baker D."/>
            <person name="Gharbi K."/>
            <person name="Hall N."/>
            <person name="Watson M."/>
            <person name="Adriaenssens E.M."/>
            <person name="Foster-Nyarko E."/>
            <person name="Jarju S."/>
            <person name="Secka A."/>
            <person name="Antonio M."/>
            <person name="Oren A."/>
            <person name="Chaudhuri R.R."/>
            <person name="La Ragione R."/>
            <person name="Hildebrand F."/>
            <person name="Pallen M.J."/>
        </authorList>
    </citation>
    <scope>NUCLEOTIDE SEQUENCE</scope>
    <source>
        <strain evidence="10">CHK180-2868</strain>
    </source>
</reference>
<evidence type="ECO:0000256" key="7">
    <source>
        <dbReference type="HAMAP-Rule" id="MF_00038"/>
    </source>
</evidence>
<dbReference type="PROSITE" id="PS01348">
    <property type="entry name" value="MRAY_2"/>
    <property type="match status" value="1"/>
</dbReference>
<comment type="cofactor">
    <cofactor evidence="7 9">
        <name>Mg(2+)</name>
        <dbReference type="ChEBI" id="CHEBI:18420"/>
    </cofactor>
</comment>
<proteinExistence type="inferred from homology"/>
<keyword evidence="7" id="KW-1003">Cell membrane</keyword>
<keyword evidence="4 7" id="KW-0812">Transmembrane</keyword>
<dbReference type="GO" id="GO:0005886">
    <property type="term" value="C:plasma membrane"/>
    <property type="evidence" value="ECO:0007669"/>
    <property type="project" value="UniProtKB-SubCell"/>
</dbReference>
<sequence>MVNETILAIIIAFAISAALCPVVIPFLHKLKFGQQVRDDGPQAHLKKQGTPTMGGLIILTSIVITSLFYLRDYPRIIPILFVTVGFGIIGFLDDYIKIVMKRSEGLNPKQKLLGQIVITGIFACYLLTSDDVGTAMLVPFTGGFEDGYYLDLGYLFVPALFFIVLGTDNGVNFTDGLDGLCTSVTILVATFFTVVALGEESGISPITGAVVGSLLGFLLFNVYPAKVFMGDTGSLALGGFVASSAFMMQMPIFIAIVGLIYLVEVLSVIIQVTYFKKTGGKRVFRMAPIHHHFELGGWSETRVVAVFSTVTAILCLIAYLGL</sequence>
<feature type="transmembrane region" description="Helical" evidence="7">
    <location>
        <begin position="252"/>
        <end position="275"/>
    </location>
</feature>
<dbReference type="GO" id="GO:0071555">
    <property type="term" value="P:cell wall organization"/>
    <property type="evidence" value="ECO:0007669"/>
    <property type="project" value="UniProtKB-KW"/>
</dbReference>
<feature type="transmembrane region" description="Helical" evidence="7">
    <location>
        <begin position="76"/>
        <end position="92"/>
    </location>
</feature>
<dbReference type="HAMAP" id="MF_00038">
    <property type="entry name" value="MraY"/>
    <property type="match status" value="1"/>
</dbReference>
<comment type="function">
    <text evidence="7">Catalyzes the initial step of the lipid cycle reactions in the biosynthesis of the cell wall peptidoglycan: transfers peptidoglycan precursor phospho-MurNAc-pentapeptide from UDP-MurNAc-pentapeptide onto the lipid carrier undecaprenyl phosphate, yielding undecaprenyl-pyrophosphoryl-MurNAc-pentapeptide, known as lipid I.</text>
</comment>
<feature type="transmembrane region" description="Helical" evidence="7">
    <location>
        <begin position="6"/>
        <end position="28"/>
    </location>
</feature>
<feature type="transmembrane region" description="Helical" evidence="7">
    <location>
        <begin position="148"/>
        <end position="165"/>
    </location>
</feature>
<comment type="catalytic activity">
    <reaction evidence="7">
        <text>UDP-N-acetyl-alpha-D-muramoyl-L-alanyl-gamma-D-glutamyl-meso-2,6-diaminopimeloyl-D-alanyl-D-alanine + di-trans,octa-cis-undecaprenyl phosphate = di-trans,octa-cis-undecaprenyl diphospho-N-acetyl-alpha-D-muramoyl-L-alanyl-D-glutamyl-meso-2,6-diaminopimeloyl-D-alanyl-D-alanine + UMP</text>
        <dbReference type="Rhea" id="RHEA:28386"/>
        <dbReference type="ChEBI" id="CHEBI:57865"/>
        <dbReference type="ChEBI" id="CHEBI:60392"/>
        <dbReference type="ChEBI" id="CHEBI:61386"/>
        <dbReference type="ChEBI" id="CHEBI:61387"/>
        <dbReference type="EC" id="2.7.8.13"/>
    </reaction>
</comment>
<reference evidence="10" key="1">
    <citation type="submission" date="2020-10" db="EMBL/GenBank/DDBJ databases">
        <authorList>
            <person name="Gilroy R."/>
        </authorList>
    </citation>
    <scope>NUCLEOTIDE SEQUENCE</scope>
    <source>
        <strain evidence="10">CHK180-2868</strain>
    </source>
</reference>
<dbReference type="Pfam" id="PF10555">
    <property type="entry name" value="MraY_sig1"/>
    <property type="match status" value="1"/>
</dbReference>
<evidence type="ECO:0000313" key="11">
    <source>
        <dbReference type="Proteomes" id="UP000824250"/>
    </source>
</evidence>
<evidence type="ECO:0000256" key="4">
    <source>
        <dbReference type="ARBA" id="ARBA00022692"/>
    </source>
</evidence>
<dbReference type="GO" id="GO:0008963">
    <property type="term" value="F:phospho-N-acetylmuramoyl-pentapeptide-transferase activity"/>
    <property type="evidence" value="ECO:0007669"/>
    <property type="project" value="UniProtKB-UniRule"/>
</dbReference>
<evidence type="ECO:0000256" key="5">
    <source>
        <dbReference type="ARBA" id="ARBA00022989"/>
    </source>
</evidence>
<feature type="transmembrane region" description="Helical" evidence="7">
    <location>
        <begin position="203"/>
        <end position="220"/>
    </location>
</feature>
<dbReference type="EMBL" id="DVGC01000061">
    <property type="protein sequence ID" value="HIR06421.1"/>
    <property type="molecule type" value="Genomic_DNA"/>
</dbReference>
<comment type="pathway">
    <text evidence="7">Cell wall biogenesis; peptidoglycan biosynthesis.</text>
</comment>
<feature type="transmembrane region" description="Helical" evidence="7">
    <location>
        <begin position="303"/>
        <end position="321"/>
    </location>
</feature>
<feature type="binding site" evidence="9">
    <location>
        <position position="172"/>
    </location>
    <ligand>
        <name>Mg(2+)</name>
        <dbReference type="ChEBI" id="CHEBI:18420"/>
    </ligand>
</feature>
<dbReference type="CDD" id="cd06852">
    <property type="entry name" value="GT_MraY"/>
    <property type="match status" value="1"/>
</dbReference>
<name>A0A9D1D5R0_9FIRM</name>
<dbReference type="EC" id="2.7.8.13" evidence="7 8"/>
<keyword evidence="7 9" id="KW-0479">Metal-binding</keyword>
<keyword evidence="7" id="KW-0132">Cell division</keyword>
<dbReference type="Pfam" id="PF00953">
    <property type="entry name" value="Glycos_transf_4"/>
    <property type="match status" value="1"/>
</dbReference>
<feature type="transmembrane region" description="Helical" evidence="7">
    <location>
        <begin position="177"/>
        <end position="197"/>
    </location>
</feature>
<dbReference type="Proteomes" id="UP000824250">
    <property type="component" value="Unassembled WGS sequence"/>
</dbReference>
<dbReference type="GO" id="GO:0009252">
    <property type="term" value="P:peptidoglycan biosynthetic process"/>
    <property type="evidence" value="ECO:0007669"/>
    <property type="project" value="UniProtKB-UniRule"/>
</dbReference>
<evidence type="ECO:0000256" key="2">
    <source>
        <dbReference type="ARBA" id="ARBA00005583"/>
    </source>
</evidence>
<keyword evidence="5 7" id="KW-1133">Transmembrane helix</keyword>
<dbReference type="AlphaFoldDB" id="A0A9D1D5R0"/>
<evidence type="ECO:0000256" key="3">
    <source>
        <dbReference type="ARBA" id="ARBA00022679"/>
    </source>
</evidence>
<evidence type="ECO:0000256" key="8">
    <source>
        <dbReference type="NCBIfam" id="TIGR00445"/>
    </source>
</evidence>
<keyword evidence="6 7" id="KW-0472">Membrane</keyword>
<evidence type="ECO:0000256" key="9">
    <source>
        <dbReference type="PIRSR" id="PIRSR600715-1"/>
    </source>
</evidence>
<accession>A0A9D1D5R0</accession>
<dbReference type="InterPro" id="IPR000715">
    <property type="entry name" value="Glycosyl_transferase_4"/>
</dbReference>
<keyword evidence="3 7" id="KW-0808">Transferase</keyword>
<dbReference type="InterPro" id="IPR003524">
    <property type="entry name" value="PNAcMuramoyl-5peptid_Trfase"/>
</dbReference>
<keyword evidence="7" id="KW-0131">Cell cycle</keyword>